<keyword evidence="1" id="KW-1133">Transmembrane helix</keyword>
<protein>
    <submittedName>
        <fullName evidence="2">Uncharacterized protein</fullName>
    </submittedName>
</protein>
<accession>A0AAD6QEX2</accession>
<feature type="transmembrane region" description="Helical" evidence="1">
    <location>
        <begin position="126"/>
        <end position="145"/>
    </location>
</feature>
<name>A0AAD6QEX2_9ROSI</name>
<gene>
    <name evidence="2" type="ORF">NC653_021418</name>
</gene>
<keyword evidence="3" id="KW-1185">Reference proteome</keyword>
<organism evidence="2 3">
    <name type="scientific">Populus alba x Populus x berolinensis</name>
    <dbReference type="NCBI Taxonomy" id="444605"/>
    <lineage>
        <taxon>Eukaryota</taxon>
        <taxon>Viridiplantae</taxon>
        <taxon>Streptophyta</taxon>
        <taxon>Embryophyta</taxon>
        <taxon>Tracheophyta</taxon>
        <taxon>Spermatophyta</taxon>
        <taxon>Magnoliopsida</taxon>
        <taxon>eudicotyledons</taxon>
        <taxon>Gunneridae</taxon>
        <taxon>Pentapetalae</taxon>
        <taxon>rosids</taxon>
        <taxon>fabids</taxon>
        <taxon>Malpighiales</taxon>
        <taxon>Salicaceae</taxon>
        <taxon>Saliceae</taxon>
        <taxon>Populus</taxon>
    </lineage>
</organism>
<evidence type="ECO:0000313" key="3">
    <source>
        <dbReference type="Proteomes" id="UP001164929"/>
    </source>
</evidence>
<evidence type="ECO:0000313" key="2">
    <source>
        <dbReference type="EMBL" id="KAJ6988493.1"/>
    </source>
</evidence>
<dbReference type="Proteomes" id="UP001164929">
    <property type="component" value="Chromosome 8"/>
</dbReference>
<proteinExistence type="predicted"/>
<dbReference type="EMBL" id="JAQIZT010000008">
    <property type="protein sequence ID" value="KAJ6988493.1"/>
    <property type="molecule type" value="Genomic_DNA"/>
</dbReference>
<evidence type="ECO:0000256" key="1">
    <source>
        <dbReference type="SAM" id="Phobius"/>
    </source>
</evidence>
<dbReference type="AlphaFoldDB" id="A0AAD6QEX2"/>
<reference evidence="2" key="1">
    <citation type="journal article" date="2023" name="Mol. Ecol. Resour.">
        <title>Chromosome-level genome assembly of a triploid poplar Populus alba 'Berolinensis'.</title>
        <authorList>
            <person name="Chen S."/>
            <person name="Yu Y."/>
            <person name="Wang X."/>
            <person name="Wang S."/>
            <person name="Zhang T."/>
            <person name="Zhou Y."/>
            <person name="He R."/>
            <person name="Meng N."/>
            <person name="Wang Y."/>
            <person name="Liu W."/>
            <person name="Liu Z."/>
            <person name="Liu J."/>
            <person name="Guo Q."/>
            <person name="Huang H."/>
            <person name="Sederoff R.R."/>
            <person name="Wang G."/>
            <person name="Qu G."/>
            <person name="Chen S."/>
        </authorList>
    </citation>
    <scope>NUCLEOTIDE SEQUENCE</scope>
    <source>
        <strain evidence="2">SC-2020</strain>
    </source>
</reference>
<keyword evidence="1" id="KW-0812">Transmembrane</keyword>
<comment type="caution">
    <text evidence="2">The sequence shown here is derived from an EMBL/GenBank/DDBJ whole genome shotgun (WGS) entry which is preliminary data.</text>
</comment>
<sequence>MKAYSTITSLFSMKSSATNTTNTAMEERDSCYFPGCRKGANCNCDICLASINATLDLMPVSIQKSSLTKLSSSRANVECTPLSFDTSVISTPRSSSCPKMDSPTLKSTARLTLNQKKEKKKEPRPFGFWGVFFSLVWGLSLLYGVENGFSWGVCRFLRPSFSSDMIISIGERSWVVQDLNRRLRFLQSELKDFVDDGKVSNCSFMNSIWEINKVSFA</sequence>
<keyword evidence="1" id="KW-0472">Membrane</keyword>